<proteinExistence type="predicted"/>
<dbReference type="RefSeq" id="WP_077587738.1">
    <property type="nucleotide sequence ID" value="NZ_CP019640.1"/>
</dbReference>
<sequence>MAHPSQLLDQLKKEKPELEVQHWVYGIFNTNYAEPASGIKGILTATGSELVFLGHDASGEGKTAIIPFTDIRRVTAVLSGAAQITCQTDAGNLEISYISRGDAAALVAHLETHCG</sequence>
<keyword evidence="2" id="KW-1185">Reference proteome</keyword>
<reference evidence="1 2" key="1">
    <citation type="submission" date="2017-02" db="EMBL/GenBank/DDBJ databases">
        <title>The complete genomic sequence of a novel cold adapted crude oil-degrading bacterium Planococcus qaidamina Y42.</title>
        <authorList>
            <person name="Yang R."/>
        </authorList>
    </citation>
    <scope>NUCLEOTIDE SEQUENCE [LARGE SCALE GENOMIC DNA]</scope>
    <source>
        <strain evidence="1 2">Y42</strain>
    </source>
</reference>
<dbReference type="EMBL" id="CP019640">
    <property type="protein sequence ID" value="AQQ51867.1"/>
    <property type="molecule type" value="Genomic_DNA"/>
</dbReference>
<dbReference type="AlphaFoldDB" id="A0A1Q2KVN5"/>
<gene>
    <name evidence="1" type="ORF">B0X71_01185</name>
</gene>
<dbReference type="OrthoDB" id="2429133at2"/>
<evidence type="ECO:0000313" key="2">
    <source>
        <dbReference type="Proteomes" id="UP000188184"/>
    </source>
</evidence>
<evidence type="ECO:0008006" key="3">
    <source>
        <dbReference type="Google" id="ProtNLM"/>
    </source>
</evidence>
<name>A0A1Q2KVN5_9BACL</name>
<organism evidence="1 2">
    <name type="scientific">Planococcus lenghuensis</name>
    <dbReference type="NCBI Taxonomy" id="2213202"/>
    <lineage>
        <taxon>Bacteria</taxon>
        <taxon>Bacillati</taxon>
        <taxon>Bacillota</taxon>
        <taxon>Bacilli</taxon>
        <taxon>Bacillales</taxon>
        <taxon>Caryophanaceae</taxon>
        <taxon>Planococcus</taxon>
    </lineage>
</organism>
<accession>A0A1Q2KVN5</accession>
<protein>
    <recommendedName>
        <fullName evidence="3">YokE-like PH domain-containing protein</fullName>
    </recommendedName>
</protein>
<dbReference type="KEGG" id="pmar:B0X71_01185"/>
<dbReference type="Proteomes" id="UP000188184">
    <property type="component" value="Chromosome"/>
</dbReference>
<evidence type="ECO:0000313" key="1">
    <source>
        <dbReference type="EMBL" id="AQQ51867.1"/>
    </source>
</evidence>